<keyword evidence="3" id="KW-1185">Reference proteome</keyword>
<dbReference type="Proteomes" id="UP000594262">
    <property type="component" value="Unplaced"/>
</dbReference>
<name>A0A7M5WSN5_9CNID</name>
<accession>A0A7M5WSN5</accession>
<proteinExistence type="predicted"/>
<evidence type="ECO:0000313" key="2">
    <source>
        <dbReference type="EnsemblMetazoa" id="CLYHEMP010903.4"/>
    </source>
</evidence>
<feature type="compositionally biased region" description="Low complexity" evidence="1">
    <location>
        <begin position="16"/>
        <end position="92"/>
    </location>
</feature>
<reference evidence="2" key="1">
    <citation type="submission" date="2021-01" db="UniProtKB">
        <authorList>
            <consortium name="EnsemblMetazoa"/>
        </authorList>
    </citation>
    <scope>IDENTIFICATION</scope>
</reference>
<feature type="compositionally biased region" description="Basic and acidic residues" evidence="1">
    <location>
        <begin position="1"/>
        <end position="15"/>
    </location>
</feature>
<dbReference type="AlphaFoldDB" id="A0A7M5WSN5"/>
<protein>
    <submittedName>
        <fullName evidence="2">Uncharacterized protein</fullName>
    </submittedName>
</protein>
<organism evidence="2 3">
    <name type="scientific">Clytia hemisphaerica</name>
    <dbReference type="NCBI Taxonomy" id="252671"/>
    <lineage>
        <taxon>Eukaryota</taxon>
        <taxon>Metazoa</taxon>
        <taxon>Cnidaria</taxon>
        <taxon>Hydrozoa</taxon>
        <taxon>Hydroidolina</taxon>
        <taxon>Leptothecata</taxon>
        <taxon>Obeliida</taxon>
        <taxon>Clytiidae</taxon>
        <taxon>Clytia</taxon>
    </lineage>
</organism>
<sequence>RNPHCVKESPIHVETTKTTYAPKTTTTHAPKTTTTTHAPKTTTTDSPKTTTTHAPKTTTTHAPKTTNHTPKTTTTTHAPKTTTTTPTTTSTTIVTNKQTENPEPCKRLGLECVVCSQCGENGFCITNLDLRNSNMVCLCRYGFTGSQAKFVPQRLETSTFTKNRIRADS</sequence>
<dbReference type="EnsemblMetazoa" id="CLYHEMT010903.4">
    <property type="protein sequence ID" value="CLYHEMP010903.4"/>
    <property type="gene ID" value="CLYHEMG010903"/>
</dbReference>
<evidence type="ECO:0000313" key="3">
    <source>
        <dbReference type="Proteomes" id="UP000594262"/>
    </source>
</evidence>
<evidence type="ECO:0000256" key="1">
    <source>
        <dbReference type="SAM" id="MobiDB-lite"/>
    </source>
</evidence>
<feature type="region of interest" description="Disordered" evidence="1">
    <location>
        <begin position="1"/>
        <end position="92"/>
    </location>
</feature>